<sequence length="78" mass="8489">MRIVQRLLLVGRSVVPCSLPRRPVSGGFRRGQTRPLRPARDARAARIGARLRIDSDDGGITVTLAIPLEPGYTTALRA</sequence>
<name>A0ABS8QBK9_9BURK</name>
<accession>A0ABS8QBK9</accession>
<comment type="caution">
    <text evidence="1">The sequence shown here is derived from an EMBL/GenBank/DDBJ whole genome shotgun (WGS) entry which is preliminary data.</text>
</comment>
<dbReference type="EMBL" id="JAJNOC010000010">
    <property type="protein sequence ID" value="MCD2519132.1"/>
    <property type="molecule type" value="Genomic_DNA"/>
</dbReference>
<gene>
    <name evidence="1" type="ORF">LQ564_22780</name>
</gene>
<evidence type="ECO:0000313" key="2">
    <source>
        <dbReference type="Proteomes" id="UP001179361"/>
    </source>
</evidence>
<reference evidence="1" key="1">
    <citation type="submission" date="2021-11" db="EMBL/GenBank/DDBJ databases">
        <title>The complete genome of Massilia sp sp. G4R7.</title>
        <authorList>
            <person name="Liu L."/>
            <person name="Yue J."/>
            <person name="Yuan J."/>
            <person name="Yang F."/>
            <person name="Li L."/>
        </authorList>
    </citation>
    <scope>NUCLEOTIDE SEQUENCE</scope>
    <source>
        <strain evidence="1">G4R7</strain>
    </source>
</reference>
<evidence type="ECO:0000313" key="1">
    <source>
        <dbReference type="EMBL" id="MCD2519132.1"/>
    </source>
</evidence>
<keyword evidence="2" id="KW-1185">Reference proteome</keyword>
<organism evidence="1 2">
    <name type="scientific">Massilia phyllostachyos</name>
    <dbReference type="NCBI Taxonomy" id="2898585"/>
    <lineage>
        <taxon>Bacteria</taxon>
        <taxon>Pseudomonadati</taxon>
        <taxon>Pseudomonadota</taxon>
        <taxon>Betaproteobacteria</taxon>
        <taxon>Burkholderiales</taxon>
        <taxon>Oxalobacteraceae</taxon>
        <taxon>Telluria group</taxon>
        <taxon>Massilia</taxon>
    </lineage>
</organism>
<dbReference type="RefSeq" id="WP_231060405.1">
    <property type="nucleotide sequence ID" value="NZ_JAJNOC010000010.1"/>
</dbReference>
<protein>
    <submittedName>
        <fullName evidence="1">Uncharacterized protein</fullName>
    </submittedName>
</protein>
<dbReference type="Proteomes" id="UP001179361">
    <property type="component" value="Unassembled WGS sequence"/>
</dbReference>
<proteinExistence type="predicted"/>